<dbReference type="EMBL" id="PQFF01000239">
    <property type="protein sequence ID" value="RHZ71252.1"/>
    <property type="molecule type" value="Genomic_DNA"/>
</dbReference>
<proteinExistence type="predicted"/>
<reference evidence="1 2" key="1">
    <citation type="submission" date="2018-08" db="EMBL/GenBank/DDBJ databases">
        <title>Genome and evolution of the arbuscular mycorrhizal fungus Diversispora epigaea (formerly Glomus versiforme) and its bacterial endosymbionts.</title>
        <authorList>
            <person name="Sun X."/>
            <person name="Fei Z."/>
            <person name="Harrison M."/>
        </authorList>
    </citation>
    <scope>NUCLEOTIDE SEQUENCE [LARGE SCALE GENOMIC DNA]</scope>
    <source>
        <strain evidence="1 2">IT104</strain>
    </source>
</reference>
<comment type="caution">
    <text evidence="1">The sequence shown here is derived from an EMBL/GenBank/DDBJ whole genome shotgun (WGS) entry which is preliminary data.</text>
</comment>
<evidence type="ECO:0000313" key="2">
    <source>
        <dbReference type="Proteomes" id="UP000266861"/>
    </source>
</evidence>
<organism evidence="1 2">
    <name type="scientific">Diversispora epigaea</name>
    <dbReference type="NCBI Taxonomy" id="1348612"/>
    <lineage>
        <taxon>Eukaryota</taxon>
        <taxon>Fungi</taxon>
        <taxon>Fungi incertae sedis</taxon>
        <taxon>Mucoromycota</taxon>
        <taxon>Glomeromycotina</taxon>
        <taxon>Glomeromycetes</taxon>
        <taxon>Diversisporales</taxon>
        <taxon>Diversisporaceae</taxon>
        <taxon>Diversispora</taxon>
    </lineage>
</organism>
<sequence length="297" mass="33638">MSTDLQNKIHNFLINAEERHINATAVIHQGLEENPWIPQSELRSIVDRVVEYISISNPSSPSRQLKLIKFEDAFEGVSTLYDLGIIKTNKEKPLSLEQIDNNINELKRKLGRDSSSLYCHLYSSVSNMDITKLDWKNPLASQVISDESELVNQLSGNLKKEFMKLTRKMTPKPFTIIQEMCNEFVTDFNKLEDGPIYTKLVHDGTWKESEESITNVTKEILGVLKDIWNNSAFSSEFAKTLSEGTYQSTIILPAIQASLKNLPIDNSFFISTSEKQSVASANRKGMDLWGDVQISCL</sequence>
<dbReference type="OrthoDB" id="2385947at2759"/>
<keyword evidence="2" id="KW-1185">Reference proteome</keyword>
<dbReference type="Proteomes" id="UP000266861">
    <property type="component" value="Unassembled WGS sequence"/>
</dbReference>
<dbReference type="AlphaFoldDB" id="A0A397I874"/>
<name>A0A397I874_9GLOM</name>
<accession>A0A397I874</accession>
<gene>
    <name evidence="1" type="ORF">Glove_261g54</name>
</gene>
<protein>
    <submittedName>
        <fullName evidence="1">Uncharacterized protein</fullName>
    </submittedName>
</protein>
<evidence type="ECO:0000313" key="1">
    <source>
        <dbReference type="EMBL" id="RHZ71252.1"/>
    </source>
</evidence>